<dbReference type="EMBL" id="FNPG01000017">
    <property type="protein sequence ID" value="SDY42309.1"/>
    <property type="molecule type" value="Genomic_DNA"/>
</dbReference>
<gene>
    <name evidence="5" type="ORF">SAMN02910414_01537</name>
</gene>
<reference evidence="5 6" key="1">
    <citation type="submission" date="2016-10" db="EMBL/GenBank/DDBJ databases">
        <authorList>
            <person name="de Groot N.N."/>
        </authorList>
    </citation>
    <scope>NUCLEOTIDE SEQUENCE [LARGE SCALE GENOMIC DNA]</scope>
    <source>
        <strain evidence="5 6">DSM 14045</strain>
    </source>
</reference>
<name>A0A1H3JRT8_9FIRM</name>
<dbReference type="Gene3D" id="3.40.50.1000">
    <property type="entry name" value="HAD superfamily/HAD-like"/>
    <property type="match status" value="1"/>
</dbReference>
<dbReference type="InterPro" id="IPR048764">
    <property type="entry name" value="PylC_N"/>
</dbReference>
<evidence type="ECO:0000256" key="1">
    <source>
        <dbReference type="ARBA" id="ARBA00022723"/>
    </source>
</evidence>
<sequence>MNILFTSVGRRVELIRSYKEAARNIGVPVTIIGTDITNSAPALSFCDRSFLTSKVEDEGYIDEIIEICKNNSVKLVIPLREDGIYIFSENRDLFSDIGVKLFISSKEMIEICKDKSKTAMFFATCKLRYPTVTENAERYKGPFPCFIKKRNRDNDNIGYKVETKAELLAFADEMEDYIIRPFIEGIEYSVDVFCDFEGNPIYITPRERISVREKEVVKSRIVQDEKIITESKIIINRFKPVGPISIHLIRKEGTKEDYFIKIIPGYSSGVPHSIRAGADSSTAAIMMLLGKKMGYKEMAARDKIGYSRYEDSVCTYGNGIYHIDKLDMIFEHANGIKVVIFDLDNTLYRERDFIKSGCAAVAQQATMIFKEAVYTQVYEDLVYDTLEKKPAIMNLVKHFAAGLPQKRQFDLTQLFLNTYRNHDPKIGMTQDTKDVLDALKKRGISIGIVTDGRSEVQRKKLVKLGLMDDSRISEIVMTDELAGKNGNPAIFRKPNPLAFEILKLRFEVPYHCMIFVGANIQKDFETPQRLGMRCLHYNNLKENIFSKNAMDAILSIRV</sequence>
<dbReference type="Pfam" id="PF00702">
    <property type="entry name" value="Hydrolase"/>
    <property type="match status" value="1"/>
</dbReference>
<dbReference type="Gene3D" id="3.30.1490.20">
    <property type="entry name" value="ATP-grasp fold, A domain"/>
    <property type="match status" value="1"/>
</dbReference>
<dbReference type="Pfam" id="PF15632">
    <property type="entry name" value="ATPgrasp_Ter"/>
    <property type="match status" value="1"/>
</dbReference>
<dbReference type="PANTHER" id="PTHR46470:SF2">
    <property type="entry name" value="GLYCERALDEHYDE 3-PHOSPHATE PHOSPHATASE"/>
    <property type="match status" value="1"/>
</dbReference>
<dbReference type="OrthoDB" id="9803907at2"/>
<dbReference type="Proteomes" id="UP000183918">
    <property type="component" value="Unassembled WGS sequence"/>
</dbReference>
<dbReference type="GO" id="GO:0046872">
    <property type="term" value="F:metal ion binding"/>
    <property type="evidence" value="ECO:0007669"/>
    <property type="project" value="UniProtKB-KW"/>
</dbReference>
<dbReference type="SFLD" id="SFLDG01129">
    <property type="entry name" value="C1.5:_HAD__Beta-PGM__Phosphata"/>
    <property type="match status" value="1"/>
</dbReference>
<organism evidence="5 6">
    <name type="scientific">Lachnobacterium bovis DSM 14045</name>
    <dbReference type="NCBI Taxonomy" id="1122142"/>
    <lineage>
        <taxon>Bacteria</taxon>
        <taxon>Bacillati</taxon>
        <taxon>Bacillota</taxon>
        <taxon>Clostridia</taxon>
        <taxon>Lachnospirales</taxon>
        <taxon>Lachnospiraceae</taxon>
        <taxon>Lachnobacterium</taxon>
    </lineage>
</organism>
<dbReference type="PANTHER" id="PTHR46470">
    <property type="entry name" value="N-ACYLNEURAMINATE-9-PHOSPHATASE"/>
    <property type="match status" value="1"/>
</dbReference>
<evidence type="ECO:0000256" key="3">
    <source>
        <dbReference type="ARBA" id="ARBA00022842"/>
    </source>
</evidence>
<dbReference type="Gene3D" id="3.40.50.20">
    <property type="match status" value="1"/>
</dbReference>
<dbReference type="SUPFAM" id="SSF56784">
    <property type="entry name" value="HAD-like"/>
    <property type="match status" value="1"/>
</dbReference>
<evidence type="ECO:0000313" key="5">
    <source>
        <dbReference type="EMBL" id="SDY42309.1"/>
    </source>
</evidence>
<dbReference type="InterPro" id="IPR023214">
    <property type="entry name" value="HAD_sf"/>
</dbReference>
<evidence type="ECO:0000259" key="4">
    <source>
        <dbReference type="Pfam" id="PF21360"/>
    </source>
</evidence>
<dbReference type="GO" id="GO:0005524">
    <property type="term" value="F:ATP binding"/>
    <property type="evidence" value="ECO:0007669"/>
    <property type="project" value="InterPro"/>
</dbReference>
<protein>
    <submittedName>
        <fullName evidence="5">FMN phosphatase YigB, HAD superfamily</fullName>
    </submittedName>
</protein>
<accession>A0A1H3JRT8</accession>
<keyword evidence="1" id="KW-0479">Metal-binding</keyword>
<proteinExistence type="predicted"/>
<dbReference type="STRING" id="1122142.SAMN02910414_01537"/>
<dbReference type="InterPro" id="IPR036412">
    <property type="entry name" value="HAD-like_sf"/>
</dbReference>
<keyword evidence="6" id="KW-1185">Reference proteome</keyword>
<evidence type="ECO:0000313" key="6">
    <source>
        <dbReference type="Proteomes" id="UP000183918"/>
    </source>
</evidence>
<keyword evidence="3" id="KW-0460">Magnesium</keyword>
<dbReference type="Gene3D" id="3.30.470.20">
    <property type="entry name" value="ATP-grasp fold, B domain"/>
    <property type="match status" value="1"/>
</dbReference>
<dbReference type="Gene3D" id="1.10.150.520">
    <property type="match status" value="1"/>
</dbReference>
<dbReference type="InterPro" id="IPR013815">
    <property type="entry name" value="ATP_grasp_subdomain_1"/>
</dbReference>
<dbReference type="SFLD" id="SFLDS00003">
    <property type="entry name" value="Haloacid_Dehalogenase"/>
    <property type="match status" value="1"/>
</dbReference>
<dbReference type="Pfam" id="PF21360">
    <property type="entry name" value="PylC-like_N"/>
    <property type="match status" value="1"/>
</dbReference>
<feature type="domain" description="PylC N-terminal" evidence="4">
    <location>
        <begin position="3"/>
        <end position="101"/>
    </location>
</feature>
<dbReference type="RefSeq" id="WP_074717712.1">
    <property type="nucleotide sequence ID" value="NZ_FNPG01000017.1"/>
</dbReference>
<keyword evidence="2" id="KW-0378">Hydrolase</keyword>
<evidence type="ECO:0000256" key="2">
    <source>
        <dbReference type="ARBA" id="ARBA00022801"/>
    </source>
</evidence>
<dbReference type="AlphaFoldDB" id="A0A1H3JRT8"/>
<dbReference type="InterPro" id="IPR051400">
    <property type="entry name" value="HAD-like_hydrolase"/>
</dbReference>
<dbReference type="GO" id="GO:0016791">
    <property type="term" value="F:phosphatase activity"/>
    <property type="evidence" value="ECO:0007669"/>
    <property type="project" value="TreeGrafter"/>
</dbReference>
<dbReference type="SUPFAM" id="SSF56059">
    <property type="entry name" value="Glutathione synthetase ATP-binding domain-like"/>
    <property type="match status" value="1"/>
</dbReference>